<name>A0A2T2YF25_9BACT</name>
<dbReference type="RefSeq" id="WP_106929468.1">
    <property type="nucleotide sequence ID" value="NZ_PYFT01000001.1"/>
</dbReference>
<organism evidence="1 2">
    <name type="scientific">Adhaeribacter arboris</name>
    <dbReference type="NCBI Taxonomy" id="2072846"/>
    <lineage>
        <taxon>Bacteria</taxon>
        <taxon>Pseudomonadati</taxon>
        <taxon>Bacteroidota</taxon>
        <taxon>Cytophagia</taxon>
        <taxon>Cytophagales</taxon>
        <taxon>Hymenobacteraceae</taxon>
        <taxon>Adhaeribacter</taxon>
    </lineage>
</organism>
<dbReference type="Proteomes" id="UP000240357">
    <property type="component" value="Unassembled WGS sequence"/>
</dbReference>
<reference evidence="1 2" key="1">
    <citation type="submission" date="2018-03" db="EMBL/GenBank/DDBJ databases">
        <title>Adhaeribacter sp. HMF7605 Genome sequencing and assembly.</title>
        <authorList>
            <person name="Kang H."/>
            <person name="Kang J."/>
            <person name="Cha I."/>
            <person name="Kim H."/>
            <person name="Joh K."/>
        </authorList>
    </citation>
    <scope>NUCLEOTIDE SEQUENCE [LARGE SCALE GENOMIC DNA]</scope>
    <source>
        <strain evidence="1 2">HMF7605</strain>
    </source>
</reference>
<accession>A0A2T2YF25</accession>
<evidence type="ECO:0000313" key="2">
    <source>
        <dbReference type="Proteomes" id="UP000240357"/>
    </source>
</evidence>
<dbReference type="AlphaFoldDB" id="A0A2T2YF25"/>
<sequence>MVQTIQHNHQLNIQIKCYDDLPDNKYLAWIEGKEYTGITITANSITECIKELAISLTALEAYRKNCKNG</sequence>
<proteinExistence type="predicted"/>
<protein>
    <submittedName>
        <fullName evidence="1">Uncharacterized protein</fullName>
    </submittedName>
</protein>
<comment type="caution">
    <text evidence="1">The sequence shown here is derived from an EMBL/GenBank/DDBJ whole genome shotgun (WGS) entry which is preliminary data.</text>
</comment>
<gene>
    <name evidence="1" type="ORF">AHMF7605_11595</name>
</gene>
<keyword evidence="2" id="KW-1185">Reference proteome</keyword>
<dbReference type="EMBL" id="PYFT01000001">
    <property type="protein sequence ID" value="PSR54115.1"/>
    <property type="molecule type" value="Genomic_DNA"/>
</dbReference>
<evidence type="ECO:0000313" key="1">
    <source>
        <dbReference type="EMBL" id="PSR54115.1"/>
    </source>
</evidence>